<comment type="similarity">
    <text evidence="1 2">Belongs to the glutamine synthetase family.</text>
</comment>
<comment type="caution">
    <text evidence="4">The sequence shown here is derived from an EMBL/GenBank/DDBJ whole genome shotgun (WGS) entry which is preliminary data.</text>
</comment>
<gene>
    <name evidence="4" type="ORF">GP486_002863</name>
</gene>
<dbReference type="EMBL" id="JAGHQM010000349">
    <property type="protein sequence ID" value="KAH0562449.1"/>
    <property type="molecule type" value="Genomic_DNA"/>
</dbReference>
<accession>A0A9P8LDK5</accession>
<dbReference type="GO" id="GO:0016787">
    <property type="term" value="F:hydrolase activity"/>
    <property type="evidence" value="ECO:0007669"/>
    <property type="project" value="InterPro"/>
</dbReference>
<proteinExistence type="inferred from homology"/>
<sequence>MESLSNSILKTPIIDHHAHNLLLPSKAASYPFLSITSEANGRALDYATSTLVHMRAVKQLAQVLNCEPALEAVQDRVEKERNKPASDWARRCFSGIETVLIDDGLDAGLDGATVHPYGWHDRLIQSECKRIVRIEKVAEEVLETCLGEYRTPGTQRSGSFPSAVESMFSSAIKALIADPEVAGFKSVICYRTGLAIPNIADLDFPAALESLQEGVDHQRRFTRLDDECLGPYFVHMAAQLLANSVSGAEYSKPFQFHTGLGDNDLSLHLSSPSHLEPFIKAYPTVPVVLLHASYPFTKEAGYLASVYANVFMDIGEVFPMVSQDGQERVIREALELCPTEKLLWSTDGHWFPETFLLAVVQVREAMGKILTEYVQHGALNTTQAIKVVEDIFFNTSNKLYKLGLSLPQPSQTASQPSRQGTPAGIRKIVDPTLFTQFVSDNPSTKYLRLQWLDYTTTNRVRVLLVKHALSLFQKGKSIGVTKAVLGLLQNDMISPGFSATGEYTLTPCFESLRRGERSSYATVQCEFRKKCGEQAANCPRSVLRRIVEKAAANKIEFLVGFEIEVVFMRVSTEGGELHYGKIPTSEGHAWSSSRALQNDDVMSIIEAIVDALEISGIQLQQFHAESSPGQYEFITGPLPPLLAVDTLLATREIISAIAATHSPHKAFRATFTPRPFPNAAGTGAHAHISIIPDTNYEMFYAGVLKHLRAITAFTYSRDSSYERVRDGIWAGGRWVAWGTQNRETPLRKIEDSHWEIKCIDGLANTYLALGAILGAGLQGILDRTELMMGDCLADPSTLTSRERARLGIRENMPASLAEALECLWGDDELREILGQEAVRTYVAVKGAEVELLEKMKPEAVRRWLIERY</sequence>
<dbReference type="Pfam" id="PF04909">
    <property type="entry name" value="Amidohydro_2"/>
    <property type="match status" value="1"/>
</dbReference>
<dbReference type="InterPro" id="IPR008146">
    <property type="entry name" value="Gln_synth_cat_dom"/>
</dbReference>
<dbReference type="PANTHER" id="PTHR43383:SF2">
    <property type="entry name" value="AMIDOHYDROLASE 2 FAMILY PROTEIN"/>
    <property type="match status" value="1"/>
</dbReference>
<dbReference type="Gene3D" id="3.30.590.10">
    <property type="entry name" value="Glutamine synthetase/guanido kinase, catalytic domain"/>
    <property type="match status" value="1"/>
</dbReference>
<feature type="domain" description="GS catalytic" evidence="3">
    <location>
        <begin position="539"/>
        <end position="868"/>
    </location>
</feature>
<dbReference type="InterPro" id="IPR032466">
    <property type="entry name" value="Metal_Hydrolase"/>
</dbReference>
<dbReference type="SMART" id="SM01230">
    <property type="entry name" value="Gln-synt_C"/>
    <property type="match status" value="1"/>
</dbReference>
<dbReference type="Pfam" id="PF00120">
    <property type="entry name" value="Gln-synt_C"/>
    <property type="match status" value="1"/>
</dbReference>
<dbReference type="PANTHER" id="PTHR43383">
    <property type="entry name" value="NODULIN 6"/>
    <property type="match status" value="1"/>
</dbReference>
<keyword evidence="5" id="KW-1185">Reference proteome</keyword>
<evidence type="ECO:0000313" key="4">
    <source>
        <dbReference type="EMBL" id="KAH0562449.1"/>
    </source>
</evidence>
<evidence type="ECO:0000313" key="5">
    <source>
        <dbReference type="Proteomes" id="UP000750711"/>
    </source>
</evidence>
<dbReference type="SUPFAM" id="SSF51556">
    <property type="entry name" value="Metallo-dependent hydrolases"/>
    <property type="match status" value="1"/>
</dbReference>
<dbReference type="PROSITE" id="PS51987">
    <property type="entry name" value="GS_CATALYTIC"/>
    <property type="match status" value="1"/>
</dbReference>
<name>A0A9P8LDK5_9PEZI</name>
<evidence type="ECO:0000256" key="2">
    <source>
        <dbReference type="RuleBase" id="RU000384"/>
    </source>
</evidence>
<protein>
    <recommendedName>
        <fullName evidence="3">GS catalytic domain-containing protein</fullName>
    </recommendedName>
</protein>
<dbReference type="SUPFAM" id="SSF55931">
    <property type="entry name" value="Glutamine synthetase/guanido kinase"/>
    <property type="match status" value="1"/>
</dbReference>
<organism evidence="4 5">
    <name type="scientific">Trichoglossum hirsutum</name>
    <dbReference type="NCBI Taxonomy" id="265104"/>
    <lineage>
        <taxon>Eukaryota</taxon>
        <taxon>Fungi</taxon>
        <taxon>Dikarya</taxon>
        <taxon>Ascomycota</taxon>
        <taxon>Pezizomycotina</taxon>
        <taxon>Geoglossomycetes</taxon>
        <taxon>Geoglossales</taxon>
        <taxon>Geoglossaceae</taxon>
        <taxon>Trichoglossum</taxon>
    </lineage>
</organism>
<reference evidence="4" key="1">
    <citation type="submission" date="2021-03" db="EMBL/GenBank/DDBJ databases">
        <title>Comparative genomics and phylogenomic investigation of the class Geoglossomycetes provide insights into ecological specialization and systematics.</title>
        <authorList>
            <person name="Melie T."/>
            <person name="Pirro S."/>
            <person name="Miller A.N."/>
            <person name="Quandt A."/>
        </authorList>
    </citation>
    <scope>NUCLEOTIDE SEQUENCE</scope>
    <source>
        <strain evidence="4">CAQ_001_2017</strain>
    </source>
</reference>
<dbReference type="Gene3D" id="3.20.20.140">
    <property type="entry name" value="Metal-dependent hydrolases"/>
    <property type="match status" value="1"/>
</dbReference>
<evidence type="ECO:0000256" key="1">
    <source>
        <dbReference type="PROSITE-ProRule" id="PRU01331"/>
    </source>
</evidence>
<dbReference type="InterPro" id="IPR006680">
    <property type="entry name" value="Amidohydro-rel"/>
</dbReference>
<dbReference type="InterPro" id="IPR014746">
    <property type="entry name" value="Gln_synth/guanido_kin_cat_dom"/>
</dbReference>
<dbReference type="AlphaFoldDB" id="A0A9P8LDK5"/>
<evidence type="ECO:0000259" key="3">
    <source>
        <dbReference type="PROSITE" id="PS51987"/>
    </source>
</evidence>
<dbReference type="Proteomes" id="UP000750711">
    <property type="component" value="Unassembled WGS sequence"/>
</dbReference>
<dbReference type="GO" id="GO:0004356">
    <property type="term" value="F:glutamine synthetase activity"/>
    <property type="evidence" value="ECO:0007669"/>
    <property type="project" value="InterPro"/>
</dbReference>